<proteinExistence type="predicted"/>
<name>A0ABX8UMA6_9BURK</name>
<sequence>MKEQVVVRLDPFTYRELEQKLTPPVVTTQTTELLAGYQLGVQSVLKLLREGYTVG</sequence>
<evidence type="ECO:0000313" key="1">
    <source>
        <dbReference type="EMBL" id="QYD70143.1"/>
    </source>
</evidence>
<protein>
    <submittedName>
        <fullName evidence="1">Uncharacterized protein</fullName>
    </submittedName>
</protein>
<dbReference type="RefSeq" id="WP_219799470.1">
    <property type="nucleotide sequence ID" value="NZ_CP080095.1"/>
</dbReference>
<organism evidence="1 2">
    <name type="scientific">Paraburkholderia edwinii</name>
    <dbReference type="NCBI Taxonomy" id="2861782"/>
    <lineage>
        <taxon>Bacteria</taxon>
        <taxon>Pseudomonadati</taxon>
        <taxon>Pseudomonadota</taxon>
        <taxon>Betaproteobacteria</taxon>
        <taxon>Burkholderiales</taxon>
        <taxon>Burkholderiaceae</taxon>
        <taxon>Paraburkholderia</taxon>
    </lineage>
</organism>
<keyword evidence="2" id="KW-1185">Reference proteome</keyword>
<dbReference type="Proteomes" id="UP000826462">
    <property type="component" value="Chromosome 1"/>
</dbReference>
<gene>
    <name evidence="1" type="ORF">KZJ38_07500</name>
</gene>
<dbReference type="EMBL" id="CP080095">
    <property type="protein sequence ID" value="QYD70143.1"/>
    <property type="molecule type" value="Genomic_DNA"/>
</dbReference>
<accession>A0ABX8UMA6</accession>
<evidence type="ECO:0000313" key="2">
    <source>
        <dbReference type="Proteomes" id="UP000826462"/>
    </source>
</evidence>
<reference evidence="1 2" key="1">
    <citation type="submission" date="2021-07" db="EMBL/GenBank/DDBJ databases">
        <title>Paraburkholderia edwinii protects Aspergillus sp. from phenazines by acting as a toxin sponge.</title>
        <authorList>
            <person name="Dahlstrom K.M."/>
            <person name="Newman D.K."/>
        </authorList>
    </citation>
    <scope>NUCLEOTIDE SEQUENCE [LARGE SCALE GENOMIC DNA]</scope>
    <source>
        <strain evidence="1 2">Pe01</strain>
    </source>
</reference>